<evidence type="ECO:0000313" key="2">
    <source>
        <dbReference type="Proteomes" id="UP001054945"/>
    </source>
</evidence>
<dbReference type="Proteomes" id="UP001054945">
    <property type="component" value="Unassembled WGS sequence"/>
</dbReference>
<protein>
    <submittedName>
        <fullName evidence="1">Uncharacterized protein</fullName>
    </submittedName>
</protein>
<name>A0AAV4SJ35_CAEEX</name>
<keyword evidence="2" id="KW-1185">Reference proteome</keyword>
<dbReference type="AlphaFoldDB" id="A0AAV4SJ35"/>
<proteinExistence type="predicted"/>
<sequence>MFHSQLLAIPISHFCSPFCKQAFSSPERKSALTEFNRNVSGRQEFWRLNKSTQSKGTESRSEVMKGWYTFALARAVATVHQENSLSSH</sequence>
<gene>
    <name evidence="1" type="ORF">CEXT_57901</name>
</gene>
<comment type="caution">
    <text evidence="1">The sequence shown here is derived from an EMBL/GenBank/DDBJ whole genome shotgun (WGS) entry which is preliminary data.</text>
</comment>
<accession>A0AAV4SJ35</accession>
<organism evidence="1 2">
    <name type="scientific">Caerostris extrusa</name>
    <name type="common">Bark spider</name>
    <name type="synonym">Caerostris bankana</name>
    <dbReference type="NCBI Taxonomy" id="172846"/>
    <lineage>
        <taxon>Eukaryota</taxon>
        <taxon>Metazoa</taxon>
        <taxon>Ecdysozoa</taxon>
        <taxon>Arthropoda</taxon>
        <taxon>Chelicerata</taxon>
        <taxon>Arachnida</taxon>
        <taxon>Araneae</taxon>
        <taxon>Araneomorphae</taxon>
        <taxon>Entelegynae</taxon>
        <taxon>Araneoidea</taxon>
        <taxon>Araneidae</taxon>
        <taxon>Caerostris</taxon>
    </lineage>
</organism>
<reference evidence="1 2" key="1">
    <citation type="submission" date="2021-06" db="EMBL/GenBank/DDBJ databases">
        <title>Caerostris extrusa draft genome.</title>
        <authorList>
            <person name="Kono N."/>
            <person name="Arakawa K."/>
        </authorList>
    </citation>
    <scope>NUCLEOTIDE SEQUENCE [LARGE SCALE GENOMIC DNA]</scope>
</reference>
<dbReference type="EMBL" id="BPLR01009692">
    <property type="protein sequence ID" value="GIY33805.1"/>
    <property type="molecule type" value="Genomic_DNA"/>
</dbReference>
<evidence type="ECO:0000313" key="1">
    <source>
        <dbReference type="EMBL" id="GIY33805.1"/>
    </source>
</evidence>